<evidence type="ECO:0000256" key="6">
    <source>
        <dbReference type="ARBA" id="ARBA00022561"/>
    </source>
</evidence>
<dbReference type="GO" id="GO:0039620">
    <property type="term" value="C:T=7 icosahedral viral capsid"/>
    <property type="evidence" value="ECO:0007669"/>
    <property type="project" value="UniProtKB-KW"/>
</dbReference>
<keyword evidence="15" id="KW-1015">Disulfide bond</keyword>
<evidence type="ECO:0000313" key="19">
    <source>
        <dbReference type="Proteomes" id="UP000202361"/>
    </source>
</evidence>
<keyword evidence="5" id="KW-0597">Phosphoprotein</keyword>
<evidence type="ECO:0000256" key="12">
    <source>
        <dbReference type="ARBA" id="ARBA00022844"/>
    </source>
</evidence>
<keyword evidence="13" id="KW-1164">Virus endocytosis by host</keyword>
<dbReference type="GO" id="GO:0005198">
    <property type="term" value="F:structural molecule activity"/>
    <property type="evidence" value="ECO:0007669"/>
    <property type="project" value="InterPro"/>
</dbReference>
<evidence type="ECO:0000256" key="10">
    <source>
        <dbReference type="ARBA" id="ARBA00022804"/>
    </source>
</evidence>
<keyword evidence="7" id="KW-1048">Host nucleus</keyword>
<comment type="subcellular location">
    <subcellularLocation>
        <location evidence="1">Host nucleus</location>
    </subcellularLocation>
    <subcellularLocation>
        <location evidence="2">Virion</location>
    </subcellularLocation>
</comment>
<comment type="subunit">
    <text evidence="4">Homomultimer; disulfide-linked. The virus capsid is composed of 72 icosahedral units, each one composed of five disulfide-linked copies of VP1. Interacts with minor capsid proteins VP2 and VP3.</text>
</comment>
<dbReference type="GO" id="GO:0019062">
    <property type="term" value="P:virion attachment to host cell"/>
    <property type="evidence" value="ECO:0007669"/>
    <property type="project" value="UniProtKB-KW"/>
</dbReference>
<comment type="similarity">
    <text evidence="3">Belongs to the polyomaviruses coat protein VP1 family.</text>
</comment>
<evidence type="ECO:0000256" key="9">
    <source>
        <dbReference type="ARBA" id="ARBA00022595"/>
    </source>
</evidence>
<evidence type="ECO:0000256" key="13">
    <source>
        <dbReference type="ARBA" id="ARBA00022890"/>
    </source>
</evidence>
<keyword evidence="9" id="KW-1162">Viral penetration into host cytoplasm</keyword>
<keyword evidence="12" id="KW-0946">Virion</keyword>
<keyword evidence="8" id="KW-0945">Host-virus interaction</keyword>
<evidence type="ECO:0000256" key="11">
    <source>
        <dbReference type="ARBA" id="ARBA00022828"/>
    </source>
</evidence>
<evidence type="ECO:0000256" key="5">
    <source>
        <dbReference type="ARBA" id="ARBA00022553"/>
    </source>
</evidence>
<protein>
    <submittedName>
        <fullName evidence="18">VP1</fullName>
    </submittedName>
</protein>
<dbReference type="EMBL" id="KY404016">
    <property type="protein sequence ID" value="AQX36240.1"/>
    <property type="molecule type" value="Genomic_DNA"/>
</dbReference>
<evidence type="ECO:0000256" key="17">
    <source>
        <dbReference type="SAM" id="MobiDB-lite"/>
    </source>
</evidence>
<evidence type="ECO:0000256" key="16">
    <source>
        <dbReference type="ARBA" id="ARBA00023296"/>
    </source>
</evidence>
<keyword evidence="19" id="KW-1185">Reference proteome</keyword>
<dbReference type="OrthoDB" id="12524at10239"/>
<dbReference type="Pfam" id="PF00718">
    <property type="entry name" value="Polyoma_coat"/>
    <property type="match status" value="1"/>
</dbReference>
<organism evidence="18">
    <name type="scientific">LI polyomavirus</name>
    <dbReference type="NCBI Taxonomy" id="1965344"/>
    <lineage>
        <taxon>Viruses</taxon>
        <taxon>Monodnaviria</taxon>
        <taxon>Shotokuvirae</taxon>
        <taxon>Cossaviricota</taxon>
        <taxon>Papovaviricetes</taxon>
        <taxon>Sepolyvirales</taxon>
        <taxon>Polyomaviridae</taxon>
        <taxon>Alphapolyomavirus</taxon>
        <taxon>Alphapolyomavirus quardecihominis</taxon>
    </lineage>
</organism>
<dbReference type="Proteomes" id="UP000202361">
    <property type="component" value="Genome"/>
</dbReference>
<gene>
    <name evidence="18" type="primary">VP1</name>
</gene>
<evidence type="ECO:0000256" key="2">
    <source>
        <dbReference type="ARBA" id="ARBA00004328"/>
    </source>
</evidence>
<keyword evidence="10" id="KW-1161">Viral attachment to host cell</keyword>
<keyword evidence="14" id="KW-0426">Late protein</keyword>
<dbReference type="GO" id="GO:0042025">
    <property type="term" value="C:host cell nucleus"/>
    <property type="evidence" value="ECO:0007669"/>
    <property type="project" value="UniProtKB-SubCell"/>
</dbReference>
<keyword evidence="16" id="KW-1160">Virus entry into host cell</keyword>
<keyword evidence="6" id="KW-0167">Capsid protein</keyword>
<dbReference type="InterPro" id="IPR000662">
    <property type="entry name" value="Capsid_VP1_Polyomavir"/>
</dbReference>
<evidence type="ECO:0000313" key="18">
    <source>
        <dbReference type="EMBL" id="AQX36240.1"/>
    </source>
</evidence>
<dbReference type="SUPFAM" id="SSF88648">
    <property type="entry name" value="Group I dsDNA viruses"/>
    <property type="match status" value="1"/>
</dbReference>
<dbReference type="Gene3D" id="2.60.175.10">
    <property type="entry name" value="Capsid protein VP1,Polyomavirus"/>
    <property type="match status" value="1"/>
</dbReference>
<evidence type="ECO:0000256" key="1">
    <source>
        <dbReference type="ARBA" id="ARBA00004147"/>
    </source>
</evidence>
<feature type="region of interest" description="Disordered" evidence="17">
    <location>
        <begin position="396"/>
        <end position="425"/>
    </location>
</feature>
<evidence type="ECO:0000256" key="14">
    <source>
        <dbReference type="ARBA" id="ARBA00022921"/>
    </source>
</evidence>
<reference evidence="18" key="1">
    <citation type="journal article" date="2017" name="Virology">
        <title>Isolation and characterization of a novel putative human polyomavirus.</title>
        <authorList>
            <person name="Gheit T."/>
            <person name="Dutta S."/>
            <person name="Oliver J."/>
            <person name="Robitaille A."/>
            <person name="Hampras S."/>
            <person name="Combes J.D."/>
            <person name="McKay-Chopin S."/>
            <person name="Le Calvez-Kelm F."/>
            <person name="Fenske N."/>
            <person name="Cherpelis B."/>
            <person name="Giuliano A.R."/>
            <person name="Franceschi S."/>
            <person name="McKay J."/>
            <person name="Rollison D.E."/>
            <person name="Tommasino M."/>
        </authorList>
    </citation>
    <scope>NUCLEOTIDE SEQUENCE [LARGE SCALE GENOMIC DNA]</scope>
    <source>
        <strain evidence="18">LIPyV</strain>
    </source>
</reference>
<keyword evidence="11" id="KW-1145">T=7 icosahedral capsid protein</keyword>
<accession>A0A1W2KRP4</accession>
<evidence type="ECO:0000256" key="8">
    <source>
        <dbReference type="ARBA" id="ARBA00022581"/>
    </source>
</evidence>
<dbReference type="InterPro" id="IPR036931">
    <property type="entry name" value="Polyomavir_VP1_sf"/>
</dbReference>
<dbReference type="InterPro" id="IPR011222">
    <property type="entry name" value="dsDNA_vir_gr_I_capsid"/>
</dbReference>
<name>A0A1W2KRP4_9POLY</name>
<evidence type="ECO:0000256" key="3">
    <source>
        <dbReference type="ARBA" id="ARBA00006893"/>
    </source>
</evidence>
<dbReference type="GO" id="GO:0075509">
    <property type="term" value="P:endocytosis involved in viral entry into host cell"/>
    <property type="evidence" value="ECO:0007669"/>
    <property type="project" value="UniProtKB-KW"/>
</dbReference>
<evidence type="ECO:0000256" key="4">
    <source>
        <dbReference type="ARBA" id="ARBA00011342"/>
    </source>
</evidence>
<evidence type="ECO:0000256" key="7">
    <source>
        <dbReference type="ARBA" id="ARBA00022562"/>
    </source>
</evidence>
<sequence length="435" mass="48616">MAPKRKASKPVCSPPPKKDCSQTYVKCPKRCPKVPCVPKLLIKGGIEVLETVSGPDSITQIELFLQPRMGVNTYDIERYSNWYGYSYEFHPKDVNDVPSPETLPSYAAARVPLPPLNEDMTCNMIMMWEAVSVKTEVIGINTLINVHKEKQLEIPQYGEHAAGIPIQGPNYHFFSIGGEPLDLQGIVADYRTMYPEGENKPVNIKTVTKTPMTPKNQGMDPTAKTKLLKDGYYPIEIWCPDPSRNENTRYFGSFTGGTDTPPVLQFTNTLTTVLLDENGIGPLCKADGLFVAAADICGFFHQASGMRYRGLPRYFNVTLRKRWVKNPYGINSLINTLFNNFVPQLKGQPMTGDNSQVEEVRVYDGREQLPGGLDLPRIIEQFKPKTFEVNVPVVGDVGDNVGEEHDNDTDNPNNNRDNDHDQPLINNVPLITAIL</sequence>
<evidence type="ECO:0000256" key="15">
    <source>
        <dbReference type="ARBA" id="ARBA00023157"/>
    </source>
</evidence>
<proteinExistence type="inferred from homology"/>